<evidence type="ECO:0000313" key="4">
    <source>
        <dbReference type="Proteomes" id="UP000680067"/>
    </source>
</evidence>
<name>A0A941I4U4_9BURK</name>
<keyword evidence="4" id="KW-1185">Reference proteome</keyword>
<protein>
    <recommendedName>
        <fullName evidence="5">Aldose 1-epimerase</fullName>
    </recommendedName>
</protein>
<dbReference type="RefSeq" id="WP_212687415.1">
    <property type="nucleotide sequence ID" value="NZ_JAGSPN010000004.1"/>
</dbReference>
<dbReference type="EMBL" id="JAGSPN010000004">
    <property type="protein sequence ID" value="MBR7782082.1"/>
    <property type="molecule type" value="Genomic_DNA"/>
</dbReference>
<evidence type="ECO:0000313" key="3">
    <source>
        <dbReference type="EMBL" id="MBR7782082.1"/>
    </source>
</evidence>
<feature type="signal peptide" evidence="2">
    <location>
        <begin position="1"/>
        <end position="19"/>
    </location>
</feature>
<comment type="caution">
    <text evidence="3">The sequence shown here is derived from an EMBL/GenBank/DDBJ whole genome shotgun (WGS) entry which is preliminary data.</text>
</comment>
<evidence type="ECO:0000256" key="1">
    <source>
        <dbReference type="SAM" id="MobiDB-lite"/>
    </source>
</evidence>
<dbReference type="AlphaFoldDB" id="A0A941I4U4"/>
<keyword evidence="2" id="KW-0732">Signal</keyword>
<feature type="region of interest" description="Disordered" evidence="1">
    <location>
        <begin position="96"/>
        <end position="116"/>
    </location>
</feature>
<evidence type="ECO:0008006" key="5">
    <source>
        <dbReference type="Google" id="ProtNLM"/>
    </source>
</evidence>
<proteinExistence type="predicted"/>
<accession>A0A941I4U4</accession>
<gene>
    <name evidence="3" type="ORF">KDM89_08020</name>
</gene>
<evidence type="ECO:0000256" key="2">
    <source>
        <dbReference type="SAM" id="SignalP"/>
    </source>
</evidence>
<organism evidence="3 4">
    <name type="scientific">Undibacterium luofuense</name>
    <dbReference type="NCBI Taxonomy" id="2828733"/>
    <lineage>
        <taxon>Bacteria</taxon>
        <taxon>Pseudomonadati</taxon>
        <taxon>Pseudomonadota</taxon>
        <taxon>Betaproteobacteria</taxon>
        <taxon>Burkholderiales</taxon>
        <taxon>Oxalobacteraceae</taxon>
        <taxon>Undibacterium</taxon>
    </lineage>
</organism>
<sequence length="138" mass="15100">MKIFLIVLFAVFFNAPAHATCTVDRQFQEIIVSSKGKEIKKWKLGAGLQSFSVDNRVLSVLVEPASSEINKKFAVKNKVHSLLAIKLYDESQSPRTLLSNNYGPPNSGHGYGKNGPANGIRQLGNTQIDVDLRNPSCG</sequence>
<feature type="chain" id="PRO_5036979622" description="Aldose 1-epimerase" evidence="2">
    <location>
        <begin position="20"/>
        <end position="138"/>
    </location>
</feature>
<reference evidence="3" key="1">
    <citation type="submission" date="2021-04" db="EMBL/GenBank/DDBJ databases">
        <title>novel species isolated from subtropical streams in China.</title>
        <authorList>
            <person name="Lu H."/>
        </authorList>
    </citation>
    <scope>NUCLEOTIDE SEQUENCE</scope>
    <source>
        <strain evidence="3">LFS511W</strain>
    </source>
</reference>
<dbReference type="Proteomes" id="UP000680067">
    <property type="component" value="Unassembled WGS sequence"/>
</dbReference>